<evidence type="ECO:0000256" key="1">
    <source>
        <dbReference type="ARBA" id="ARBA00005156"/>
    </source>
</evidence>
<evidence type="ECO:0000256" key="5">
    <source>
        <dbReference type="ARBA" id="ARBA00038092"/>
    </source>
</evidence>
<dbReference type="InterPro" id="IPR052415">
    <property type="entry name" value="Diphthine_MTase"/>
</dbReference>
<comment type="catalytic activity">
    <reaction evidence="7">
        <text>diphthine methyl ester-[translation elongation factor 2] + H2O = diphthine-[translation elongation factor 2] + methanol + H(+)</text>
        <dbReference type="Rhea" id="RHEA:42656"/>
        <dbReference type="Rhea" id="RHEA-COMP:10172"/>
        <dbReference type="Rhea" id="RHEA-COMP:10173"/>
        <dbReference type="ChEBI" id="CHEBI:15377"/>
        <dbReference type="ChEBI" id="CHEBI:15378"/>
        <dbReference type="ChEBI" id="CHEBI:17790"/>
        <dbReference type="ChEBI" id="CHEBI:79005"/>
        <dbReference type="ChEBI" id="CHEBI:82696"/>
        <dbReference type="EC" id="3.1.1.97"/>
    </reaction>
</comment>
<dbReference type="GO" id="GO:0061685">
    <property type="term" value="F:diphthine methylesterase activity"/>
    <property type="evidence" value="ECO:0007669"/>
    <property type="project" value="UniProtKB-EC"/>
</dbReference>
<dbReference type="AlphaFoldDB" id="A0AAN7VW45"/>
<evidence type="ECO:0000256" key="6">
    <source>
        <dbReference type="ARBA" id="ARBA00039131"/>
    </source>
</evidence>
<reference evidence="9" key="1">
    <citation type="submission" date="2023-08" db="EMBL/GenBank/DDBJ databases">
        <title>Black Yeasts Isolated from many extreme environments.</title>
        <authorList>
            <person name="Coleine C."/>
            <person name="Stajich J.E."/>
            <person name="Selbmann L."/>
        </authorList>
    </citation>
    <scope>NUCLEOTIDE SEQUENCE</scope>
    <source>
        <strain evidence="9">CCFEE 5810</strain>
    </source>
</reference>
<dbReference type="SUPFAM" id="SSF50978">
    <property type="entry name" value="WD40 repeat-like"/>
    <property type="match status" value="1"/>
</dbReference>
<dbReference type="GO" id="GO:0005737">
    <property type="term" value="C:cytoplasm"/>
    <property type="evidence" value="ECO:0007669"/>
    <property type="project" value="TreeGrafter"/>
</dbReference>
<dbReference type="PANTHER" id="PTHR46042:SF1">
    <property type="entry name" value="DIPHTHINE METHYLTRANSFERASE"/>
    <property type="match status" value="1"/>
</dbReference>
<evidence type="ECO:0000256" key="8">
    <source>
        <dbReference type="SAM" id="MobiDB-lite"/>
    </source>
</evidence>
<dbReference type="Proteomes" id="UP001310594">
    <property type="component" value="Unassembled WGS sequence"/>
</dbReference>
<dbReference type="EC" id="3.1.1.97" evidence="6"/>
<comment type="caution">
    <text evidence="9">The sequence shown here is derived from an EMBL/GenBank/DDBJ whole genome shotgun (WGS) entry which is preliminary data.</text>
</comment>
<keyword evidence="3" id="KW-0677">Repeat</keyword>
<dbReference type="InterPro" id="IPR001680">
    <property type="entry name" value="WD40_rpt"/>
</dbReference>
<evidence type="ECO:0000256" key="4">
    <source>
        <dbReference type="ARBA" id="ARBA00022801"/>
    </source>
</evidence>
<dbReference type="EMBL" id="JAVRQU010000031">
    <property type="protein sequence ID" value="KAK5689477.1"/>
    <property type="molecule type" value="Genomic_DNA"/>
</dbReference>
<dbReference type="PANTHER" id="PTHR46042">
    <property type="entry name" value="DIPHTHINE METHYLTRANSFERASE"/>
    <property type="match status" value="1"/>
</dbReference>
<name>A0AAN7VW45_9PEZI</name>
<sequence>MTAIAANLSFTLPLPPSCIAFCPTQPHLFVVGTYHLHSSTNDDNQDHDGDTVIDEPDTQQRSGSLILYKLEGDEITEIATETTPDFAILDAQWSPHSSAHGELLAVATSTGRLMLYELQSHGGTMQLASRCSEQVCEASTLVLSLAWHPSQANVVGVTLSDGRVCLSECTGSEPWARGTAISVSAVHEHSLEAWTLAFASYDSDTAVLSGGDDLVLQLSTLDDHDAVTHRWQDRKAHEAGVTAIVPLFSDLVLTGSYDDHLRLLSTPLAGRRQVLADVNLGGGVWRVKILSGSGAPARLALPEGTRSLIILASCMHAGTRVVKLSRGRDDAWQFEVLAQFEEHKSMNYGSDFQPSESTLKSIVSTSFYDRLLCLWKFETGGNKGASSAIEPGADSKTPDTGQPEEV</sequence>
<comment type="pathway">
    <text evidence="1">Protein modification; peptidyl-diphthamide biosynthesis.</text>
</comment>
<proteinExistence type="inferred from homology"/>
<dbReference type="Gene3D" id="2.130.10.10">
    <property type="entry name" value="YVTN repeat-like/Quinoprotein amine dehydrogenase"/>
    <property type="match status" value="1"/>
</dbReference>
<evidence type="ECO:0000256" key="2">
    <source>
        <dbReference type="ARBA" id="ARBA00022574"/>
    </source>
</evidence>
<evidence type="ECO:0000313" key="9">
    <source>
        <dbReference type="EMBL" id="KAK5689477.1"/>
    </source>
</evidence>
<accession>A0AAN7VW45</accession>
<keyword evidence="4" id="KW-0378">Hydrolase</keyword>
<keyword evidence="2" id="KW-0853">WD repeat</keyword>
<evidence type="ECO:0000313" key="10">
    <source>
        <dbReference type="Proteomes" id="UP001310594"/>
    </source>
</evidence>
<evidence type="ECO:0000256" key="7">
    <source>
        <dbReference type="ARBA" id="ARBA00047551"/>
    </source>
</evidence>
<feature type="region of interest" description="Disordered" evidence="8">
    <location>
        <begin position="383"/>
        <end position="406"/>
    </location>
</feature>
<protein>
    <recommendedName>
        <fullName evidence="6">methylated diphthine methylhydrolase</fullName>
        <ecNumber evidence="6">3.1.1.97</ecNumber>
    </recommendedName>
</protein>
<dbReference type="GO" id="GO:0017183">
    <property type="term" value="P:protein histidyl modification to diphthamide"/>
    <property type="evidence" value="ECO:0007669"/>
    <property type="project" value="TreeGrafter"/>
</dbReference>
<organism evidence="9 10">
    <name type="scientific">Elasticomyces elasticus</name>
    <dbReference type="NCBI Taxonomy" id="574655"/>
    <lineage>
        <taxon>Eukaryota</taxon>
        <taxon>Fungi</taxon>
        <taxon>Dikarya</taxon>
        <taxon>Ascomycota</taxon>
        <taxon>Pezizomycotina</taxon>
        <taxon>Dothideomycetes</taxon>
        <taxon>Dothideomycetidae</taxon>
        <taxon>Mycosphaerellales</taxon>
        <taxon>Teratosphaeriaceae</taxon>
        <taxon>Elasticomyces</taxon>
    </lineage>
</organism>
<dbReference type="InterPro" id="IPR015943">
    <property type="entry name" value="WD40/YVTN_repeat-like_dom_sf"/>
</dbReference>
<gene>
    <name evidence="9" type="ORF">LTR97_012817</name>
</gene>
<comment type="similarity">
    <text evidence="5">Belongs to the DPH7 family.</text>
</comment>
<dbReference type="InterPro" id="IPR036322">
    <property type="entry name" value="WD40_repeat_dom_sf"/>
</dbReference>
<dbReference type="SMART" id="SM00320">
    <property type="entry name" value="WD40"/>
    <property type="match status" value="5"/>
</dbReference>
<evidence type="ECO:0000256" key="3">
    <source>
        <dbReference type="ARBA" id="ARBA00022737"/>
    </source>
</evidence>